<dbReference type="InterPro" id="IPR029063">
    <property type="entry name" value="SAM-dependent_MTases_sf"/>
</dbReference>
<evidence type="ECO:0000256" key="4">
    <source>
        <dbReference type="PROSITE-ProRule" id="PRU00354"/>
    </source>
</evidence>
<comment type="caution">
    <text evidence="6">The sequence shown here is derived from an EMBL/GenBank/DDBJ whole genome shotgun (WGS) entry which is preliminary data.</text>
</comment>
<reference evidence="6 7" key="1">
    <citation type="submission" date="2018-03" db="EMBL/GenBank/DDBJ databases">
        <title>Draft Genome Sequences of the Obligatory Marine Myxobacteria Enhygromyxa salina SWB007.</title>
        <authorList>
            <person name="Poehlein A."/>
            <person name="Moghaddam J.A."/>
            <person name="Harms H."/>
            <person name="Alanjari M."/>
            <person name="Koenig G.M."/>
            <person name="Daniel R."/>
            <person name="Schaeberle T.F."/>
        </authorList>
    </citation>
    <scope>NUCLEOTIDE SEQUENCE [LARGE SCALE GENOMIC DNA]</scope>
    <source>
        <strain evidence="6 7">SWB007</strain>
    </source>
</reference>
<dbReference type="CDD" id="cd02440">
    <property type="entry name" value="AdoMet_MTases"/>
    <property type="match status" value="1"/>
</dbReference>
<keyword evidence="3 4" id="KW-0620">Polyamine biosynthesis</keyword>
<gene>
    <name evidence="6" type="ORF">ENSA7_06740</name>
</gene>
<dbReference type="PANTHER" id="PTHR43317">
    <property type="entry name" value="THERMOSPERMINE SYNTHASE ACAULIS5"/>
    <property type="match status" value="1"/>
</dbReference>
<dbReference type="Pfam" id="PF01564">
    <property type="entry name" value="Spermine_synth"/>
    <property type="match status" value="1"/>
</dbReference>
<evidence type="ECO:0000259" key="5">
    <source>
        <dbReference type="PROSITE" id="PS51006"/>
    </source>
</evidence>
<evidence type="ECO:0000256" key="1">
    <source>
        <dbReference type="ARBA" id="ARBA00007867"/>
    </source>
</evidence>
<dbReference type="NCBIfam" id="NF037959">
    <property type="entry name" value="MFS_SpdSyn"/>
    <property type="match status" value="1"/>
</dbReference>
<dbReference type="GO" id="GO:0006596">
    <property type="term" value="P:polyamine biosynthetic process"/>
    <property type="evidence" value="ECO:0007669"/>
    <property type="project" value="UniProtKB-UniRule"/>
</dbReference>
<dbReference type="PANTHER" id="PTHR43317:SF1">
    <property type="entry name" value="THERMOSPERMINE SYNTHASE ACAULIS5"/>
    <property type="match status" value="1"/>
</dbReference>
<keyword evidence="2 4" id="KW-0808">Transferase</keyword>
<dbReference type="InterPro" id="IPR030374">
    <property type="entry name" value="PABS"/>
</dbReference>
<feature type="active site" description="Proton acceptor" evidence="4">
    <location>
        <position position="188"/>
    </location>
</feature>
<dbReference type="Gene3D" id="3.40.50.150">
    <property type="entry name" value="Vaccinia Virus protein VP39"/>
    <property type="match status" value="1"/>
</dbReference>
<dbReference type="PROSITE" id="PS51006">
    <property type="entry name" value="PABS_2"/>
    <property type="match status" value="1"/>
</dbReference>
<accession>A0A2S9YX01</accession>
<comment type="similarity">
    <text evidence="1">Belongs to the spermidine/spermine synthase family.</text>
</comment>
<proteinExistence type="inferred from homology"/>
<dbReference type="Proteomes" id="UP000238823">
    <property type="component" value="Unassembled WGS sequence"/>
</dbReference>
<evidence type="ECO:0000256" key="2">
    <source>
        <dbReference type="ARBA" id="ARBA00022679"/>
    </source>
</evidence>
<name>A0A2S9YX01_9BACT</name>
<dbReference type="EMBL" id="PVNL01000015">
    <property type="protein sequence ID" value="PRQ09614.1"/>
    <property type="molecule type" value="Genomic_DNA"/>
</dbReference>
<dbReference type="OrthoDB" id="5504944at2"/>
<dbReference type="AlphaFoldDB" id="A0A2S9YX01"/>
<organism evidence="6 7">
    <name type="scientific">Enhygromyxa salina</name>
    <dbReference type="NCBI Taxonomy" id="215803"/>
    <lineage>
        <taxon>Bacteria</taxon>
        <taxon>Pseudomonadati</taxon>
        <taxon>Myxococcota</taxon>
        <taxon>Polyangia</taxon>
        <taxon>Nannocystales</taxon>
        <taxon>Nannocystaceae</taxon>
        <taxon>Enhygromyxa</taxon>
    </lineage>
</organism>
<sequence length="334" mass="38050">MLGPMSRDRQPLEDRDRPLTRRAWLRGGLSAALLSPLMGWPRKVEAAEEKLLEQATSEYNTIMVTERGSIRTMYFVVDGTRYIESRKDMDHPNSLDLDYSRTMMAGFLVQPAPKRFMMMGLGGGQISNYLFERFPELEIDAVDIDPEVVRLAHQYFDVPKHPRYRTHVGDGRLFIENAKQPWDQIMLDAFRGVFVPYHLKTREAYAACLAKLTPTGVVVANLHNLTRMYPHDRQTLAAVFPHRYSFVSESGNQTTFVASASPERVGAYEIRSNARAVADRFDFDTLGLTARYYMRTDWDTESAMLTDDFDPAELESAAQRHNTTCIAGCAYPAQ</sequence>
<dbReference type="InterPro" id="IPR006311">
    <property type="entry name" value="TAT_signal"/>
</dbReference>
<dbReference type="PROSITE" id="PS51318">
    <property type="entry name" value="TAT"/>
    <property type="match status" value="1"/>
</dbReference>
<feature type="domain" description="PABS" evidence="5">
    <location>
        <begin position="22"/>
        <end position="269"/>
    </location>
</feature>
<evidence type="ECO:0000313" key="7">
    <source>
        <dbReference type="Proteomes" id="UP000238823"/>
    </source>
</evidence>
<dbReference type="SUPFAM" id="SSF53335">
    <property type="entry name" value="S-adenosyl-L-methionine-dependent methyltransferases"/>
    <property type="match status" value="1"/>
</dbReference>
<evidence type="ECO:0000313" key="6">
    <source>
        <dbReference type="EMBL" id="PRQ09614.1"/>
    </source>
</evidence>
<dbReference type="GO" id="GO:0016740">
    <property type="term" value="F:transferase activity"/>
    <property type="evidence" value="ECO:0007669"/>
    <property type="project" value="UniProtKB-UniRule"/>
</dbReference>
<evidence type="ECO:0000256" key="3">
    <source>
        <dbReference type="ARBA" id="ARBA00023115"/>
    </source>
</evidence>
<protein>
    <submittedName>
        <fullName evidence="6">Spermidine synthase</fullName>
    </submittedName>
</protein>